<feature type="transmembrane region" description="Helical" evidence="1">
    <location>
        <begin position="344"/>
        <end position="365"/>
    </location>
</feature>
<evidence type="ECO:0000259" key="2">
    <source>
        <dbReference type="Pfam" id="PF02308"/>
    </source>
</evidence>
<dbReference type="Pfam" id="PF13194">
    <property type="entry name" value="DUF4010"/>
    <property type="match status" value="1"/>
</dbReference>
<protein>
    <submittedName>
        <fullName evidence="4">Uncharacterized membrane protein (DUF4010 family)</fullName>
    </submittedName>
</protein>
<dbReference type="PANTHER" id="PTHR39084:SF1">
    <property type="entry name" value="DUF4010 DOMAIN-CONTAINING PROTEIN"/>
    <property type="match status" value="1"/>
</dbReference>
<evidence type="ECO:0000259" key="3">
    <source>
        <dbReference type="Pfam" id="PF13194"/>
    </source>
</evidence>
<gene>
    <name evidence="4" type="ORF">J2X20_002888</name>
</gene>
<dbReference type="PANTHER" id="PTHR39084">
    <property type="entry name" value="MEMBRANE PROTEIN-RELATED"/>
    <property type="match status" value="1"/>
</dbReference>
<keyword evidence="1" id="KW-0812">Transmembrane</keyword>
<reference evidence="4 5" key="1">
    <citation type="submission" date="2023-07" db="EMBL/GenBank/DDBJ databases">
        <title>Sorghum-associated microbial communities from plants grown in Nebraska, USA.</title>
        <authorList>
            <person name="Schachtman D."/>
        </authorList>
    </citation>
    <scope>NUCLEOTIDE SEQUENCE [LARGE SCALE GENOMIC DNA]</scope>
    <source>
        <strain evidence="4 5">BE314</strain>
    </source>
</reference>
<dbReference type="RefSeq" id="WP_310265917.1">
    <property type="nucleotide sequence ID" value="NZ_JAVDXU010000002.1"/>
</dbReference>
<accession>A0ABU1YPU7</accession>
<feature type="transmembrane region" description="Helical" evidence="1">
    <location>
        <begin position="118"/>
        <end position="136"/>
    </location>
</feature>
<keyword evidence="1" id="KW-0472">Membrane</keyword>
<feature type="transmembrane region" description="Helical" evidence="1">
    <location>
        <begin position="313"/>
        <end position="332"/>
    </location>
</feature>
<feature type="transmembrane region" description="Helical" evidence="1">
    <location>
        <begin position="377"/>
        <end position="399"/>
    </location>
</feature>
<feature type="domain" description="DUF4010" evidence="3">
    <location>
        <begin position="186"/>
        <end position="399"/>
    </location>
</feature>
<feature type="transmembrane region" description="Helical" evidence="1">
    <location>
        <begin position="179"/>
        <end position="197"/>
    </location>
</feature>
<feature type="transmembrane region" description="Helical" evidence="1">
    <location>
        <begin position="209"/>
        <end position="228"/>
    </location>
</feature>
<dbReference type="EMBL" id="JAVDXU010000002">
    <property type="protein sequence ID" value="MDR7270230.1"/>
    <property type="molecule type" value="Genomic_DNA"/>
</dbReference>
<name>A0ABU1YPU7_ROSSA</name>
<feature type="transmembrane region" description="Helical" evidence="1">
    <location>
        <begin position="148"/>
        <end position="167"/>
    </location>
</feature>
<comment type="caution">
    <text evidence="4">The sequence shown here is derived from an EMBL/GenBank/DDBJ whole genome shotgun (WGS) entry which is preliminary data.</text>
</comment>
<dbReference type="InterPro" id="IPR049177">
    <property type="entry name" value="MgtC_SapB_SrpB_YhiD_N"/>
</dbReference>
<sequence length="427" mass="43664">MTPDLASRFLVALLIGILVGIEREKKRNGSSPHPIGGIRTHALLALAGAASAWLGGELQNPWLFVVVLASVSAMAIASHLPGSREVAQPDRTPTLTSEIAAIAVVLLGGMAATGSRELAVALAVTLSAVLAFKQPLHAWVARIGLDDLLAGIKLLIASVIVLPLVPNETVDPWQALNPYQLWLLVVLISALSLAGYVGMRWLGPARGAAVTGLAGGLVSSTATTLNFARDSRKPGLASNGSTFAAGILCAWSVMFLRVLTIVALLNRQLLSALWPPLLLMGCIAGALAFRHYLAGSQAAAASAEPSTPLKNPFSLSAAVRFGALFAVVLVLVKLAQQHFPSGGLLAISALAGAADVDAIALSLSGPTGHQAAPTATAAWALLAALLANTAVKTAMVMLVARGSVRRKVVLAGVLIAAAGTAALWAGL</sequence>
<dbReference type="InterPro" id="IPR025105">
    <property type="entry name" value="DUF4010"/>
</dbReference>
<dbReference type="Proteomes" id="UP001180453">
    <property type="component" value="Unassembled WGS sequence"/>
</dbReference>
<evidence type="ECO:0000313" key="4">
    <source>
        <dbReference type="EMBL" id="MDR7270230.1"/>
    </source>
</evidence>
<dbReference type="Pfam" id="PF02308">
    <property type="entry name" value="MgtC"/>
    <property type="match status" value="1"/>
</dbReference>
<organism evidence="4 5">
    <name type="scientific">Roseateles saccharophilus</name>
    <name type="common">Pseudomonas saccharophila</name>
    <dbReference type="NCBI Taxonomy" id="304"/>
    <lineage>
        <taxon>Bacteria</taxon>
        <taxon>Pseudomonadati</taxon>
        <taxon>Pseudomonadota</taxon>
        <taxon>Betaproteobacteria</taxon>
        <taxon>Burkholderiales</taxon>
        <taxon>Sphaerotilaceae</taxon>
        <taxon>Roseateles</taxon>
    </lineage>
</organism>
<keyword evidence="1" id="KW-1133">Transmembrane helix</keyword>
<feature type="transmembrane region" description="Helical" evidence="1">
    <location>
        <begin position="94"/>
        <end position="112"/>
    </location>
</feature>
<feature type="domain" description="MgtC/SapB/SrpB/YhiD N-terminal" evidence="2">
    <location>
        <begin position="10"/>
        <end position="138"/>
    </location>
</feature>
<evidence type="ECO:0000256" key="1">
    <source>
        <dbReference type="SAM" id="Phobius"/>
    </source>
</evidence>
<feature type="transmembrane region" description="Helical" evidence="1">
    <location>
        <begin position="6"/>
        <end position="23"/>
    </location>
</feature>
<feature type="transmembrane region" description="Helical" evidence="1">
    <location>
        <begin position="408"/>
        <end position="426"/>
    </location>
</feature>
<evidence type="ECO:0000313" key="5">
    <source>
        <dbReference type="Proteomes" id="UP001180453"/>
    </source>
</evidence>
<proteinExistence type="predicted"/>
<keyword evidence="5" id="KW-1185">Reference proteome</keyword>
<feature type="transmembrane region" description="Helical" evidence="1">
    <location>
        <begin position="243"/>
        <end position="265"/>
    </location>
</feature>
<feature type="transmembrane region" description="Helical" evidence="1">
    <location>
        <begin position="35"/>
        <end position="56"/>
    </location>
</feature>
<feature type="transmembrane region" description="Helical" evidence="1">
    <location>
        <begin position="62"/>
        <end position="82"/>
    </location>
</feature>
<feature type="transmembrane region" description="Helical" evidence="1">
    <location>
        <begin position="272"/>
        <end position="293"/>
    </location>
</feature>